<dbReference type="OMA" id="FPTEFGW"/>
<evidence type="ECO:0000313" key="11">
    <source>
        <dbReference type="Proteomes" id="UP000219338"/>
    </source>
</evidence>
<evidence type="ECO:0000313" key="10">
    <source>
        <dbReference type="EMBL" id="SJL08759.1"/>
    </source>
</evidence>
<protein>
    <recommendedName>
        <fullName evidence="9">Heme haloperoxidase family profile domain-containing protein</fullName>
    </recommendedName>
</protein>
<feature type="domain" description="Heme haloperoxidase family profile" evidence="9">
    <location>
        <begin position="18"/>
        <end position="230"/>
    </location>
</feature>
<evidence type="ECO:0000256" key="4">
    <source>
        <dbReference type="ARBA" id="ARBA00022723"/>
    </source>
</evidence>
<accession>A0A284RJ21</accession>
<dbReference type="PROSITE" id="PS51405">
    <property type="entry name" value="HEME_HALOPEROXIDASE"/>
    <property type="match status" value="1"/>
</dbReference>
<dbReference type="GO" id="GO:0004601">
    <property type="term" value="F:peroxidase activity"/>
    <property type="evidence" value="ECO:0007669"/>
    <property type="project" value="UniProtKB-KW"/>
</dbReference>
<dbReference type="Proteomes" id="UP000219338">
    <property type="component" value="Unassembled WGS sequence"/>
</dbReference>
<evidence type="ECO:0000256" key="8">
    <source>
        <dbReference type="SAM" id="Phobius"/>
    </source>
</evidence>
<evidence type="ECO:0000256" key="5">
    <source>
        <dbReference type="ARBA" id="ARBA00023002"/>
    </source>
</evidence>
<dbReference type="Gene3D" id="1.10.489.10">
    <property type="entry name" value="Chloroperoxidase-like"/>
    <property type="match status" value="1"/>
</dbReference>
<name>A0A284RJ21_ARMOS</name>
<evidence type="ECO:0000256" key="7">
    <source>
        <dbReference type="ARBA" id="ARBA00025795"/>
    </source>
</evidence>
<keyword evidence="5" id="KW-0560">Oxidoreductase</keyword>
<dbReference type="InterPro" id="IPR036851">
    <property type="entry name" value="Chloroperoxidase-like_sf"/>
</dbReference>
<dbReference type="EMBL" id="FUEG01000009">
    <property type="protein sequence ID" value="SJL08759.1"/>
    <property type="molecule type" value="Genomic_DNA"/>
</dbReference>
<dbReference type="Pfam" id="PF01328">
    <property type="entry name" value="Peroxidase_2"/>
    <property type="match status" value="1"/>
</dbReference>
<evidence type="ECO:0000256" key="6">
    <source>
        <dbReference type="ARBA" id="ARBA00023004"/>
    </source>
</evidence>
<keyword evidence="11" id="KW-1185">Reference proteome</keyword>
<dbReference type="SUPFAM" id="SSF47571">
    <property type="entry name" value="Cloroperoxidase"/>
    <property type="match status" value="1"/>
</dbReference>
<comment type="similarity">
    <text evidence="7">Belongs to the chloroperoxidase family.</text>
</comment>
<dbReference type="OrthoDB" id="407298at2759"/>
<evidence type="ECO:0000256" key="2">
    <source>
        <dbReference type="ARBA" id="ARBA00022559"/>
    </source>
</evidence>
<keyword evidence="2" id="KW-0575">Peroxidase</keyword>
<feature type="transmembrane region" description="Helical" evidence="8">
    <location>
        <begin position="66"/>
        <end position="85"/>
    </location>
</feature>
<keyword evidence="6" id="KW-0408">Iron</keyword>
<dbReference type="InterPro" id="IPR000028">
    <property type="entry name" value="Chloroperoxidase"/>
</dbReference>
<organism evidence="10 11">
    <name type="scientific">Armillaria ostoyae</name>
    <name type="common">Armillaria root rot fungus</name>
    <dbReference type="NCBI Taxonomy" id="47428"/>
    <lineage>
        <taxon>Eukaryota</taxon>
        <taxon>Fungi</taxon>
        <taxon>Dikarya</taxon>
        <taxon>Basidiomycota</taxon>
        <taxon>Agaricomycotina</taxon>
        <taxon>Agaricomycetes</taxon>
        <taxon>Agaricomycetidae</taxon>
        <taxon>Agaricales</taxon>
        <taxon>Marasmiineae</taxon>
        <taxon>Physalacriaceae</taxon>
        <taxon>Armillaria</taxon>
    </lineage>
</organism>
<gene>
    <name evidence="10" type="ORF">ARMOST_12129</name>
</gene>
<dbReference type="AlphaFoldDB" id="A0A284RJ21"/>
<evidence type="ECO:0000256" key="1">
    <source>
        <dbReference type="ARBA" id="ARBA00001970"/>
    </source>
</evidence>
<evidence type="ECO:0000256" key="3">
    <source>
        <dbReference type="ARBA" id="ARBA00022617"/>
    </source>
</evidence>
<reference evidence="11" key="1">
    <citation type="journal article" date="2017" name="Nat. Ecol. Evol.">
        <title>Genome expansion and lineage-specific genetic innovations in the forest pathogenic fungi Armillaria.</title>
        <authorList>
            <person name="Sipos G."/>
            <person name="Prasanna A.N."/>
            <person name="Walter M.C."/>
            <person name="O'Connor E."/>
            <person name="Balint B."/>
            <person name="Krizsan K."/>
            <person name="Kiss B."/>
            <person name="Hess J."/>
            <person name="Varga T."/>
            <person name="Slot J."/>
            <person name="Riley R."/>
            <person name="Boka B."/>
            <person name="Rigling D."/>
            <person name="Barry K."/>
            <person name="Lee J."/>
            <person name="Mihaltcheva S."/>
            <person name="LaButti K."/>
            <person name="Lipzen A."/>
            <person name="Waldron R."/>
            <person name="Moloney N.M."/>
            <person name="Sperisen C."/>
            <person name="Kredics L."/>
            <person name="Vagvoelgyi C."/>
            <person name="Patrignani A."/>
            <person name="Fitzpatrick D."/>
            <person name="Nagy I."/>
            <person name="Doyle S."/>
            <person name="Anderson J.B."/>
            <person name="Grigoriev I.V."/>
            <person name="Gueldener U."/>
            <person name="Muensterkoetter M."/>
            <person name="Nagy L.G."/>
        </authorList>
    </citation>
    <scope>NUCLEOTIDE SEQUENCE [LARGE SCALE GENOMIC DNA]</scope>
    <source>
        <strain evidence="11">C18/9</strain>
    </source>
</reference>
<keyword evidence="8" id="KW-0472">Membrane</keyword>
<keyword evidence="8" id="KW-0812">Transmembrane</keyword>
<evidence type="ECO:0000259" key="9">
    <source>
        <dbReference type="PROSITE" id="PS51405"/>
    </source>
</evidence>
<proteinExistence type="inferred from homology"/>
<dbReference type="PANTHER" id="PTHR33577:SF9">
    <property type="entry name" value="PEROXIDASE STCC"/>
    <property type="match status" value="1"/>
</dbReference>
<comment type="cofactor">
    <cofactor evidence="1">
        <name>heme b</name>
        <dbReference type="ChEBI" id="CHEBI:60344"/>
    </cofactor>
</comment>
<dbReference type="STRING" id="47428.A0A284RJ21"/>
<keyword evidence="4" id="KW-0479">Metal-binding</keyword>
<keyword evidence="8" id="KW-1133">Transmembrane helix</keyword>
<keyword evidence="3" id="KW-0349">Heme</keyword>
<dbReference type="GO" id="GO:0046872">
    <property type="term" value="F:metal ion binding"/>
    <property type="evidence" value="ECO:0007669"/>
    <property type="project" value="UniProtKB-KW"/>
</dbReference>
<sequence length="250" mass="28189">MSIYPSRSSRIAEESKVLSHAFISAPSSRRCRAPCPALNTLANHGYVSRDGQDIAFFDLIRAIVHVYNVSIPLALFLALPGYLLYGTFHFTGWPWRWTWVLSLAALSDFGASRLAHRASLVHVNHPSHCPDPELLESLISACPSGLSIRDFAEVRVKREAALEKPINWWHEQVALGESALSWLLFRDGSDGNATVPVERMREFFGQERLPEGWWEHVRPQQAIGLFTARRIANEVQKDMMIIRSKGAKSD</sequence>
<dbReference type="PANTHER" id="PTHR33577">
    <property type="entry name" value="STERIGMATOCYSTIN BIOSYNTHESIS PEROXIDASE STCC-RELATED"/>
    <property type="match status" value="1"/>
</dbReference>